<evidence type="ECO:0000259" key="4">
    <source>
        <dbReference type="Pfam" id="PF10017"/>
    </source>
</evidence>
<sequence length="359" mass="41305">MDLGNSHLNSKPDFPNVGTVIDACGGDEGISEFFRNMLHQKLLWTDKQYCPIGNPQRLLPSPLLSDAEGLRLWREVTRLPSYYQTDGEIELFKKHGREVALSVPPGAILIDLGCGDVRKAKPLLDYLEQLKNSVWYFAVDLSREALEHQMGILTPQYQYVKCCGLWGTFDNGLAWLNAQSFENPRFFMSLGSIFGNDHFDDAVKYLSSWRTKGFQRQTDALLLTMDGTEDPKTIWESYHDHIGLFEQFIRNGYKHSNRVLKQDWYRDEDWEFSGLTQEQPRMHRFIIRAKVDVTCPALNLALPAGTEIDCYEAFKYPAELMRAQFAKAGFHEVAYWKAPRVDIYQYLIVSGHEQPSLSN</sequence>
<gene>
    <name evidence="5" type="ORF">QQX98_007456</name>
</gene>
<keyword evidence="6" id="KW-1185">Reference proteome</keyword>
<name>A0ABR1GYF3_9HYPO</name>
<keyword evidence="1" id="KW-0489">Methyltransferase</keyword>
<dbReference type="InterPro" id="IPR019257">
    <property type="entry name" value="MeTrfase_dom"/>
</dbReference>
<keyword evidence="2" id="KW-0808">Transferase</keyword>
<feature type="domain" description="Histidine-specific methyltransferase SAM-dependent" evidence="4">
    <location>
        <begin position="55"/>
        <end position="348"/>
    </location>
</feature>
<evidence type="ECO:0000256" key="3">
    <source>
        <dbReference type="ARBA" id="ARBA00022691"/>
    </source>
</evidence>
<dbReference type="InterPro" id="IPR029063">
    <property type="entry name" value="SAM-dependent_MTases_sf"/>
</dbReference>
<dbReference type="EMBL" id="JAZAVJ010000122">
    <property type="protein sequence ID" value="KAK7413674.1"/>
    <property type="molecule type" value="Genomic_DNA"/>
</dbReference>
<evidence type="ECO:0000313" key="6">
    <source>
        <dbReference type="Proteomes" id="UP001498476"/>
    </source>
</evidence>
<dbReference type="Gene3D" id="3.40.50.150">
    <property type="entry name" value="Vaccinia Virus protein VP39"/>
    <property type="match status" value="1"/>
</dbReference>
<reference evidence="5 6" key="1">
    <citation type="journal article" date="2025" name="Microbiol. Resour. Announc.">
        <title>Draft genome sequences for Neonectria magnoliae and Neonectria punicea, canker pathogens of Liriodendron tulipifera and Acer saccharum in West Virginia.</title>
        <authorList>
            <person name="Petronek H.M."/>
            <person name="Kasson M.T."/>
            <person name="Metheny A.M."/>
            <person name="Stauder C.M."/>
            <person name="Lovett B."/>
            <person name="Lynch S.C."/>
            <person name="Garnas J.R."/>
            <person name="Kasson L.R."/>
            <person name="Stajich J.E."/>
        </authorList>
    </citation>
    <scope>NUCLEOTIDE SEQUENCE [LARGE SCALE GENOMIC DNA]</scope>
    <source>
        <strain evidence="5 6">NRRL 64653</strain>
    </source>
</reference>
<keyword evidence="3" id="KW-0949">S-adenosyl-L-methionine</keyword>
<evidence type="ECO:0000256" key="2">
    <source>
        <dbReference type="ARBA" id="ARBA00022679"/>
    </source>
</evidence>
<organism evidence="5 6">
    <name type="scientific">Neonectria punicea</name>
    <dbReference type="NCBI Taxonomy" id="979145"/>
    <lineage>
        <taxon>Eukaryota</taxon>
        <taxon>Fungi</taxon>
        <taxon>Dikarya</taxon>
        <taxon>Ascomycota</taxon>
        <taxon>Pezizomycotina</taxon>
        <taxon>Sordariomycetes</taxon>
        <taxon>Hypocreomycetidae</taxon>
        <taxon>Hypocreales</taxon>
        <taxon>Nectriaceae</taxon>
        <taxon>Neonectria</taxon>
    </lineage>
</organism>
<dbReference type="Proteomes" id="UP001498476">
    <property type="component" value="Unassembled WGS sequence"/>
</dbReference>
<accession>A0ABR1GYF3</accession>
<dbReference type="PANTHER" id="PTHR43397">
    <property type="entry name" value="ERGOTHIONEINE BIOSYNTHESIS PROTEIN 1"/>
    <property type="match status" value="1"/>
</dbReference>
<dbReference type="PANTHER" id="PTHR43397:SF1">
    <property type="entry name" value="ERGOTHIONEINE BIOSYNTHESIS PROTEIN 1"/>
    <property type="match status" value="1"/>
</dbReference>
<evidence type="ECO:0000256" key="1">
    <source>
        <dbReference type="ARBA" id="ARBA00022603"/>
    </source>
</evidence>
<evidence type="ECO:0000313" key="5">
    <source>
        <dbReference type="EMBL" id="KAK7413674.1"/>
    </source>
</evidence>
<dbReference type="Pfam" id="PF10017">
    <property type="entry name" value="Methyltransf_33"/>
    <property type="match status" value="1"/>
</dbReference>
<dbReference type="InterPro" id="IPR017805">
    <property type="entry name" value="SAM_MeTrfase_EasF-type_put"/>
</dbReference>
<proteinExistence type="predicted"/>
<protein>
    <recommendedName>
        <fullName evidence="4">Histidine-specific methyltransferase SAM-dependent domain-containing protein</fullName>
    </recommendedName>
</protein>
<dbReference type="NCBIfam" id="TIGR03439">
    <property type="entry name" value="methyl_EasF"/>
    <property type="match status" value="1"/>
</dbReference>
<dbReference type="InterPro" id="IPR051128">
    <property type="entry name" value="EgtD_Methyltrsf_superfamily"/>
</dbReference>
<comment type="caution">
    <text evidence="5">The sequence shown here is derived from an EMBL/GenBank/DDBJ whole genome shotgun (WGS) entry which is preliminary data.</text>
</comment>